<keyword evidence="1" id="KW-0175">Coiled coil</keyword>
<reference evidence="4 5" key="1">
    <citation type="journal article" date="2018" name="PLoS ONE">
        <title>The draft genome of Kipferlia bialata reveals reductive genome evolution in fornicate parasites.</title>
        <authorList>
            <person name="Tanifuji G."/>
            <person name="Takabayashi S."/>
            <person name="Kume K."/>
            <person name="Takagi M."/>
            <person name="Nakayama T."/>
            <person name="Kamikawa R."/>
            <person name="Inagaki Y."/>
            <person name="Hashimoto T."/>
        </authorList>
    </citation>
    <scope>NUCLEOTIDE SEQUENCE [LARGE SCALE GENOMIC DNA]</scope>
    <source>
        <strain evidence="4">NY0173</strain>
    </source>
</reference>
<comment type="caution">
    <text evidence="4">The sequence shown here is derived from an EMBL/GenBank/DDBJ whole genome shotgun (WGS) entry which is preliminary data.</text>
</comment>
<feature type="domain" description="Vps53 N-terminal" evidence="3">
    <location>
        <begin position="5"/>
        <end position="358"/>
    </location>
</feature>
<accession>A0A9K3GM72</accession>
<evidence type="ECO:0000259" key="3">
    <source>
        <dbReference type="Pfam" id="PF04100"/>
    </source>
</evidence>
<dbReference type="InterPro" id="IPR007234">
    <property type="entry name" value="Vps53_N"/>
</dbReference>
<dbReference type="Proteomes" id="UP000265618">
    <property type="component" value="Unassembled WGS sequence"/>
</dbReference>
<evidence type="ECO:0000313" key="5">
    <source>
        <dbReference type="Proteomes" id="UP000265618"/>
    </source>
</evidence>
<dbReference type="AlphaFoldDB" id="A0A9K3GM72"/>
<dbReference type="OrthoDB" id="10261632at2759"/>
<gene>
    <name evidence="4" type="ORF">KIPB_010231</name>
</gene>
<evidence type="ECO:0000256" key="1">
    <source>
        <dbReference type="SAM" id="Coils"/>
    </source>
</evidence>
<sequence>MGIAPAESAMTSLFTKLSQIGAQASAAEQKVGVLCSGIRGLDTAKTNIGTTVSTLQRMHSLSEAVSQLAQALTHNRLAEAASLLTHANILTSSFEAFGRVPAISELRHHVSALSSQARSAVEDVFSQLRPGARPMNSGVFDPPPSFVHAVRDACELADALNCGSEMLGRVLELDLVPYESEYQGTGLEVYDDRCEWLLAHLSAHEDGMRKVFPKRWGAVSRLIRKWGGATEAQLAPLLPGIAQDGELIALLLRAVVSATDMEAHLSRRYGSDEAPPVDEEVAEAVYGSDGARAAADRLKAMVERRDREKQGITEAMEREAEREAERERERIEAERESFESLLVGVFVPYLAVFSDRQGLALASIVTGAPAADKGTQVEGDAMAAINLGLGILERAMSRGTLPDAALVPDIGAVVLPSCHQVLLQAGKSLKRIARLSAGPPLGVYASHLRKTLSDYAEYVADTIGKYSSEEAVPDLCHYGDGDLILFPATRTPSSFEPPIEARFLLAHTSLSYLLANVPVLERNLVAASSGDSGDLSLDPCMQVISKCLTSVRRSHAAGIVSLVLSALQPAFKGMNRTEAVVDGGEYAGDVAGMVASRIRRFRTVTTAEGAKLLQDAVVSASPAAIGGALLRVTKATPEGLMQLVADSDIVRSGLLTVPSRTGVEGGRGLTAMEAGFVRLRNTLKVATQDAGSIARLFLLVFVEDPALTVGQQSGDVEGSKQCNGPNMELGSEPQGDEESDGYTEGVATHEPGHADTDDSTLPDWMYAIARIRLGRKEAEACAKAVRECLGLVSCVSGEADSDTAGESIGNRIRRKLL</sequence>
<protein>
    <recommendedName>
        <fullName evidence="3">Vps53 N-terminal domain-containing protein</fullName>
    </recommendedName>
</protein>
<dbReference type="EMBL" id="BDIP01003737">
    <property type="protein sequence ID" value="GIQ88063.1"/>
    <property type="molecule type" value="Genomic_DNA"/>
</dbReference>
<dbReference type="InterPro" id="IPR039766">
    <property type="entry name" value="Vps53"/>
</dbReference>
<evidence type="ECO:0000256" key="2">
    <source>
        <dbReference type="SAM" id="MobiDB-lite"/>
    </source>
</evidence>
<dbReference type="GO" id="GO:0005829">
    <property type="term" value="C:cytosol"/>
    <property type="evidence" value="ECO:0007669"/>
    <property type="project" value="GOC"/>
</dbReference>
<dbReference type="PANTHER" id="PTHR12820">
    <property type="entry name" value="VACUOLAR SORTING PROTEIN 53"/>
    <property type="match status" value="1"/>
</dbReference>
<evidence type="ECO:0000313" key="4">
    <source>
        <dbReference type="EMBL" id="GIQ88063.1"/>
    </source>
</evidence>
<organism evidence="4 5">
    <name type="scientific">Kipferlia bialata</name>
    <dbReference type="NCBI Taxonomy" id="797122"/>
    <lineage>
        <taxon>Eukaryota</taxon>
        <taxon>Metamonada</taxon>
        <taxon>Carpediemonas-like organisms</taxon>
        <taxon>Kipferlia</taxon>
    </lineage>
</organism>
<dbReference type="Pfam" id="PF04100">
    <property type="entry name" value="Vps53_N"/>
    <property type="match status" value="1"/>
</dbReference>
<dbReference type="GO" id="GO:0042147">
    <property type="term" value="P:retrograde transport, endosome to Golgi"/>
    <property type="evidence" value="ECO:0007669"/>
    <property type="project" value="InterPro"/>
</dbReference>
<proteinExistence type="predicted"/>
<dbReference type="PANTHER" id="PTHR12820:SF0">
    <property type="entry name" value="VACUOLAR PROTEIN SORTING-ASSOCIATED PROTEIN 53 HOMOLOG"/>
    <property type="match status" value="1"/>
</dbReference>
<keyword evidence="5" id="KW-1185">Reference proteome</keyword>
<feature type="compositionally biased region" description="Polar residues" evidence="2">
    <location>
        <begin position="712"/>
        <end position="724"/>
    </location>
</feature>
<dbReference type="GO" id="GO:0000938">
    <property type="term" value="C:GARP complex"/>
    <property type="evidence" value="ECO:0007669"/>
    <property type="project" value="InterPro"/>
</dbReference>
<feature type="coiled-coil region" evidence="1">
    <location>
        <begin position="314"/>
        <end position="341"/>
    </location>
</feature>
<name>A0A9K3GM72_9EUKA</name>
<feature type="region of interest" description="Disordered" evidence="2">
    <location>
        <begin position="712"/>
        <end position="759"/>
    </location>
</feature>